<dbReference type="GO" id="GO:0046872">
    <property type="term" value="F:metal ion binding"/>
    <property type="evidence" value="ECO:0007669"/>
    <property type="project" value="UniProtKB-KW"/>
</dbReference>
<dbReference type="EMBL" id="AP018203">
    <property type="protein sequence ID" value="BAY55782.1"/>
    <property type="molecule type" value="Genomic_DNA"/>
</dbReference>
<dbReference type="InterPro" id="IPR013785">
    <property type="entry name" value="Aldolase_TIM"/>
</dbReference>
<dbReference type="InterPro" id="IPR008567">
    <property type="entry name" value="BKACE"/>
</dbReference>
<accession>A0A1Z4JG96</accession>
<protein>
    <recommendedName>
        <fullName evidence="8">3-keto-5-aminohexanoate cleavage enzyme</fullName>
    </recommendedName>
</protein>
<keyword evidence="4" id="KW-0862">Zinc</keyword>
<name>A0A1Z4JG96_LEPBY</name>
<evidence type="ECO:0008006" key="8">
    <source>
        <dbReference type="Google" id="ProtNLM"/>
    </source>
</evidence>
<organism evidence="6 7">
    <name type="scientific">Leptolyngbya boryana NIES-2135</name>
    <dbReference type="NCBI Taxonomy" id="1973484"/>
    <lineage>
        <taxon>Bacteria</taxon>
        <taxon>Bacillati</taxon>
        <taxon>Cyanobacteriota</taxon>
        <taxon>Cyanophyceae</taxon>
        <taxon>Leptolyngbyales</taxon>
        <taxon>Leptolyngbyaceae</taxon>
        <taxon>Leptolyngbya group</taxon>
        <taxon>Leptolyngbya</taxon>
    </lineage>
</organism>
<dbReference type="AlphaFoldDB" id="A0A1Z4JG96"/>
<dbReference type="PANTHER" id="PTHR37418:SF2">
    <property type="entry name" value="3-KETO-5-AMINOHEXANOATE CLEAVAGE ENZYME"/>
    <property type="match status" value="1"/>
</dbReference>
<dbReference type="PANTHER" id="PTHR37418">
    <property type="entry name" value="3-KETO-5-AMINOHEXANOATE CLEAVAGE ENZYME-RELATED"/>
    <property type="match status" value="1"/>
</dbReference>
<evidence type="ECO:0000256" key="2">
    <source>
        <dbReference type="ARBA" id="ARBA00022679"/>
    </source>
</evidence>
<evidence type="ECO:0000256" key="1">
    <source>
        <dbReference type="ARBA" id="ARBA00001947"/>
    </source>
</evidence>
<reference evidence="6 7" key="1">
    <citation type="submission" date="2017-06" db="EMBL/GenBank/DDBJ databases">
        <title>Genome sequencing of cyanobaciteial culture collection at National Institute for Environmental Studies (NIES).</title>
        <authorList>
            <person name="Hirose Y."/>
            <person name="Shimura Y."/>
            <person name="Fujisawa T."/>
            <person name="Nakamura Y."/>
            <person name="Kawachi M."/>
        </authorList>
    </citation>
    <scope>NUCLEOTIDE SEQUENCE [LARGE SCALE GENOMIC DNA]</scope>
    <source>
        <strain evidence="6 7">NIES-2135</strain>
    </source>
</reference>
<keyword evidence="3" id="KW-0479">Metal-binding</keyword>
<sequence length="316" mass="35467">MNGKLPLIIECRSNDTDYRKENPNCPHSPQEIVREAVRAWEAGASIFHWHGRDPVSGAWISDVDIYLEAIQGIREKTDLIINPTLNYVTKQSHVSDRVKHILAAKNNPALGIDMVPLEFGSLNIDFWNPQTKQFQTYDQVHISSRAYMQEVLKILKENDIFVSTVCWDVGQIRTALCFREMGLLPENTFWEFVFTGEIMPSGILPTLSNLQAVVDSIPAGEPWLVMCWNGDVMHLAAWAITQGGHVGIGLGDHPYTRFGTPHNGELVEKVAQMAHILGREVATPAQAREILKMPPRDSASHPGKRSSLEDEVIEVR</sequence>
<evidence type="ECO:0000256" key="3">
    <source>
        <dbReference type="ARBA" id="ARBA00022723"/>
    </source>
</evidence>
<feature type="region of interest" description="Disordered" evidence="5">
    <location>
        <begin position="293"/>
        <end position="316"/>
    </location>
</feature>
<comment type="cofactor">
    <cofactor evidence="1">
        <name>Zn(2+)</name>
        <dbReference type="ChEBI" id="CHEBI:29105"/>
    </cofactor>
</comment>
<dbReference type="Gene3D" id="3.20.20.70">
    <property type="entry name" value="Aldolase class I"/>
    <property type="match status" value="1"/>
</dbReference>
<evidence type="ECO:0000313" key="6">
    <source>
        <dbReference type="EMBL" id="BAY55782.1"/>
    </source>
</evidence>
<proteinExistence type="predicted"/>
<evidence type="ECO:0000256" key="5">
    <source>
        <dbReference type="SAM" id="MobiDB-lite"/>
    </source>
</evidence>
<keyword evidence="7" id="KW-1185">Reference proteome</keyword>
<dbReference type="Proteomes" id="UP000217895">
    <property type="component" value="Chromosome"/>
</dbReference>
<evidence type="ECO:0000256" key="4">
    <source>
        <dbReference type="ARBA" id="ARBA00022833"/>
    </source>
</evidence>
<evidence type="ECO:0000313" key="7">
    <source>
        <dbReference type="Proteomes" id="UP000217895"/>
    </source>
</evidence>
<dbReference type="Pfam" id="PF05853">
    <property type="entry name" value="BKACE"/>
    <property type="match status" value="1"/>
</dbReference>
<dbReference type="GO" id="GO:0043720">
    <property type="term" value="F:3-keto-5-aminohexanoate cleavage activity"/>
    <property type="evidence" value="ECO:0007669"/>
    <property type="project" value="InterPro"/>
</dbReference>
<keyword evidence="2" id="KW-0808">Transferase</keyword>
<gene>
    <name evidence="6" type="ORF">NIES2135_26060</name>
</gene>